<feature type="compositionally biased region" description="Polar residues" evidence="2">
    <location>
        <begin position="78"/>
        <end position="120"/>
    </location>
</feature>
<dbReference type="PROSITE" id="PS50158">
    <property type="entry name" value="ZF_CCHC"/>
    <property type="match status" value="1"/>
</dbReference>
<evidence type="ECO:0000256" key="1">
    <source>
        <dbReference type="PROSITE-ProRule" id="PRU00047"/>
    </source>
</evidence>
<accession>A0A8S3UXU7</accession>
<sequence length="167" mass="19219">MNWEIKILKVKLSSQEVSENAISSDYRSEFSEIKKLLMNQQTLTEKQQQQIVSLSNNRSSQGQSNTNTYNRFLDRHSQSSFSDRQSKPSFSDRQSKPNFSDRQSKPSFSDNRHLQSSFSDRQSKPSFSDRSERKCFNCGGKGHIKVNCPSPKFTNTNDSNFSRGKQT</sequence>
<feature type="compositionally biased region" description="Polar residues" evidence="2">
    <location>
        <begin position="51"/>
        <end position="70"/>
    </location>
</feature>
<evidence type="ECO:0000313" key="5">
    <source>
        <dbReference type="Proteomes" id="UP000683360"/>
    </source>
</evidence>
<feature type="compositionally biased region" description="Basic and acidic residues" evidence="2">
    <location>
        <begin position="121"/>
        <end position="135"/>
    </location>
</feature>
<feature type="compositionally biased region" description="Polar residues" evidence="2">
    <location>
        <begin position="152"/>
        <end position="167"/>
    </location>
</feature>
<dbReference type="GO" id="GO:0008270">
    <property type="term" value="F:zinc ion binding"/>
    <property type="evidence" value="ECO:0007669"/>
    <property type="project" value="UniProtKB-KW"/>
</dbReference>
<dbReference type="Gene3D" id="4.10.60.10">
    <property type="entry name" value="Zinc finger, CCHC-type"/>
    <property type="match status" value="1"/>
</dbReference>
<feature type="region of interest" description="Disordered" evidence="2">
    <location>
        <begin position="45"/>
        <end position="167"/>
    </location>
</feature>
<dbReference type="EMBL" id="CAJPWZ010003049">
    <property type="protein sequence ID" value="CAG2250380.1"/>
    <property type="molecule type" value="Genomic_DNA"/>
</dbReference>
<evidence type="ECO:0000313" key="4">
    <source>
        <dbReference type="EMBL" id="CAG2250380.1"/>
    </source>
</evidence>
<dbReference type="InterPro" id="IPR001878">
    <property type="entry name" value="Znf_CCHC"/>
</dbReference>
<keyword evidence="1" id="KW-0862">Zinc</keyword>
<evidence type="ECO:0000259" key="3">
    <source>
        <dbReference type="PROSITE" id="PS50158"/>
    </source>
</evidence>
<dbReference type="AlphaFoldDB" id="A0A8S3UXU7"/>
<dbReference type="SUPFAM" id="SSF57756">
    <property type="entry name" value="Retrovirus zinc finger-like domains"/>
    <property type="match status" value="1"/>
</dbReference>
<dbReference type="SMART" id="SM00343">
    <property type="entry name" value="ZnF_C2HC"/>
    <property type="match status" value="1"/>
</dbReference>
<dbReference type="Proteomes" id="UP000683360">
    <property type="component" value="Unassembled WGS sequence"/>
</dbReference>
<comment type="caution">
    <text evidence="4">The sequence shown here is derived from an EMBL/GenBank/DDBJ whole genome shotgun (WGS) entry which is preliminary data.</text>
</comment>
<keyword evidence="1" id="KW-0863">Zinc-finger</keyword>
<feature type="domain" description="CCHC-type" evidence="3">
    <location>
        <begin position="133"/>
        <end position="150"/>
    </location>
</feature>
<organism evidence="4 5">
    <name type="scientific">Mytilus edulis</name>
    <name type="common">Blue mussel</name>
    <dbReference type="NCBI Taxonomy" id="6550"/>
    <lineage>
        <taxon>Eukaryota</taxon>
        <taxon>Metazoa</taxon>
        <taxon>Spiralia</taxon>
        <taxon>Lophotrochozoa</taxon>
        <taxon>Mollusca</taxon>
        <taxon>Bivalvia</taxon>
        <taxon>Autobranchia</taxon>
        <taxon>Pteriomorphia</taxon>
        <taxon>Mytilida</taxon>
        <taxon>Mytiloidea</taxon>
        <taxon>Mytilidae</taxon>
        <taxon>Mytilinae</taxon>
        <taxon>Mytilus</taxon>
    </lineage>
</organism>
<protein>
    <recommendedName>
        <fullName evidence="3">CCHC-type domain-containing protein</fullName>
    </recommendedName>
</protein>
<gene>
    <name evidence="4" type="ORF">MEDL_62140</name>
</gene>
<dbReference type="OrthoDB" id="3341596at2759"/>
<proteinExistence type="predicted"/>
<name>A0A8S3UXU7_MYTED</name>
<keyword evidence="1" id="KW-0479">Metal-binding</keyword>
<keyword evidence="5" id="KW-1185">Reference proteome</keyword>
<reference evidence="4" key="1">
    <citation type="submission" date="2021-03" db="EMBL/GenBank/DDBJ databases">
        <authorList>
            <person name="Bekaert M."/>
        </authorList>
    </citation>
    <scope>NUCLEOTIDE SEQUENCE</scope>
</reference>
<dbReference type="Pfam" id="PF00098">
    <property type="entry name" value="zf-CCHC"/>
    <property type="match status" value="1"/>
</dbReference>
<evidence type="ECO:0000256" key="2">
    <source>
        <dbReference type="SAM" id="MobiDB-lite"/>
    </source>
</evidence>
<dbReference type="GO" id="GO:0003676">
    <property type="term" value="F:nucleic acid binding"/>
    <property type="evidence" value="ECO:0007669"/>
    <property type="project" value="InterPro"/>
</dbReference>
<dbReference type="InterPro" id="IPR036875">
    <property type="entry name" value="Znf_CCHC_sf"/>
</dbReference>